<dbReference type="InterPro" id="IPR017972">
    <property type="entry name" value="Cyt_P450_CS"/>
</dbReference>
<dbReference type="Pfam" id="PF00067">
    <property type="entry name" value="p450"/>
    <property type="match status" value="1"/>
</dbReference>
<keyword evidence="2" id="KW-0408">Iron</keyword>
<sequence length="420" mass="45525">MTAEQTIPVFDHHSPEFASAWPEIYRVLREHEPVARSPRHGGFWTVSRYDDVRRSLQEPETFASGRELEINGRTVGGATVPVTASRLGMMEMDPPISLAYRRLVTPYFSARAVREYAPRLRTIVDWALDRSIESGRMDVASDLGAMLPPLVIVDLLGLPLDRWSHYAKALHHGVSHQKGSARAILAIMAEMRVLVGEWRAAGAGPPGVCTALLEGEVDGAPIDDDLVAELVFMLLTGGVDTTSAEIGNIVEHLDFDPELRRHLEDDPSAIPGAVDELLRIHTPGTGAARTVVSPTSVGRQDLLPGDRVFVGLGSANRDPSVFPDPDRVDPGRPNGHQHVSFGLGVHRCVGAHLARAELVEVVEALLRRTPDFSVDRDGLVARSTIPLVNGWTAVPVRFTPGPRVLAGYDEALPVPSTGSA</sequence>
<keyword evidence="2" id="KW-0349">Heme</keyword>
<organism evidence="3 4">
    <name type="scientific">Nocardioides endophyticus</name>
    <dbReference type="NCBI Taxonomy" id="1353775"/>
    <lineage>
        <taxon>Bacteria</taxon>
        <taxon>Bacillati</taxon>
        <taxon>Actinomycetota</taxon>
        <taxon>Actinomycetes</taxon>
        <taxon>Propionibacteriales</taxon>
        <taxon>Nocardioidaceae</taxon>
        <taxon>Nocardioides</taxon>
    </lineage>
</organism>
<gene>
    <name evidence="3" type="ORF">GCM10023350_42750</name>
</gene>
<dbReference type="RefSeq" id="WP_345529062.1">
    <property type="nucleotide sequence ID" value="NZ_BAABKN010000027.1"/>
</dbReference>
<dbReference type="PRINTS" id="PR00359">
    <property type="entry name" value="BP450"/>
</dbReference>
<dbReference type="PANTHER" id="PTHR46696:SF6">
    <property type="entry name" value="P450, PUTATIVE (EUROFUNG)-RELATED"/>
    <property type="match status" value="1"/>
</dbReference>
<comment type="caution">
    <text evidence="3">The sequence shown here is derived from an EMBL/GenBank/DDBJ whole genome shotgun (WGS) entry which is preliminary data.</text>
</comment>
<evidence type="ECO:0000313" key="3">
    <source>
        <dbReference type="EMBL" id="GAA4752892.1"/>
    </source>
</evidence>
<dbReference type="Proteomes" id="UP001499882">
    <property type="component" value="Unassembled WGS sequence"/>
</dbReference>
<dbReference type="PROSITE" id="PS00086">
    <property type="entry name" value="CYTOCHROME_P450"/>
    <property type="match status" value="1"/>
</dbReference>
<keyword evidence="2" id="KW-0560">Oxidoreductase</keyword>
<evidence type="ECO:0000256" key="2">
    <source>
        <dbReference type="RuleBase" id="RU000461"/>
    </source>
</evidence>
<evidence type="ECO:0000256" key="1">
    <source>
        <dbReference type="ARBA" id="ARBA00010617"/>
    </source>
</evidence>
<name>A0ABP8ZCG5_9ACTN</name>
<dbReference type="EMBL" id="BAABKN010000027">
    <property type="protein sequence ID" value="GAA4752892.1"/>
    <property type="molecule type" value="Genomic_DNA"/>
</dbReference>
<dbReference type="PANTHER" id="PTHR46696">
    <property type="entry name" value="P450, PUTATIVE (EUROFUNG)-RELATED"/>
    <property type="match status" value="1"/>
</dbReference>
<proteinExistence type="inferred from homology"/>
<keyword evidence="2" id="KW-0479">Metal-binding</keyword>
<dbReference type="SUPFAM" id="SSF48264">
    <property type="entry name" value="Cytochrome P450"/>
    <property type="match status" value="1"/>
</dbReference>
<accession>A0ABP8ZCG5</accession>
<dbReference type="InterPro" id="IPR001128">
    <property type="entry name" value="Cyt_P450"/>
</dbReference>
<keyword evidence="4" id="KW-1185">Reference proteome</keyword>
<protein>
    <submittedName>
        <fullName evidence="3">Cytochrome P450</fullName>
    </submittedName>
</protein>
<reference evidence="4" key="1">
    <citation type="journal article" date="2019" name="Int. J. Syst. Evol. Microbiol.">
        <title>The Global Catalogue of Microorganisms (GCM) 10K type strain sequencing project: providing services to taxonomists for standard genome sequencing and annotation.</title>
        <authorList>
            <consortium name="The Broad Institute Genomics Platform"/>
            <consortium name="The Broad Institute Genome Sequencing Center for Infectious Disease"/>
            <person name="Wu L."/>
            <person name="Ma J."/>
        </authorList>
    </citation>
    <scope>NUCLEOTIDE SEQUENCE [LARGE SCALE GENOMIC DNA]</scope>
    <source>
        <strain evidence="4">JCM 18532</strain>
    </source>
</reference>
<dbReference type="Gene3D" id="1.10.630.10">
    <property type="entry name" value="Cytochrome P450"/>
    <property type="match status" value="1"/>
</dbReference>
<evidence type="ECO:0000313" key="4">
    <source>
        <dbReference type="Proteomes" id="UP001499882"/>
    </source>
</evidence>
<dbReference type="InterPro" id="IPR036396">
    <property type="entry name" value="Cyt_P450_sf"/>
</dbReference>
<comment type="similarity">
    <text evidence="1 2">Belongs to the cytochrome P450 family.</text>
</comment>
<dbReference type="InterPro" id="IPR002397">
    <property type="entry name" value="Cyt_P450_B"/>
</dbReference>
<keyword evidence="2" id="KW-0503">Monooxygenase</keyword>